<evidence type="ECO:0000313" key="2">
    <source>
        <dbReference type="Proteomes" id="UP000765509"/>
    </source>
</evidence>
<dbReference type="OrthoDB" id="7691805at2759"/>
<organism evidence="1 2">
    <name type="scientific">Austropuccinia psidii MF-1</name>
    <dbReference type="NCBI Taxonomy" id="1389203"/>
    <lineage>
        <taxon>Eukaryota</taxon>
        <taxon>Fungi</taxon>
        <taxon>Dikarya</taxon>
        <taxon>Basidiomycota</taxon>
        <taxon>Pucciniomycotina</taxon>
        <taxon>Pucciniomycetes</taxon>
        <taxon>Pucciniales</taxon>
        <taxon>Sphaerophragmiaceae</taxon>
        <taxon>Austropuccinia</taxon>
    </lineage>
</organism>
<comment type="caution">
    <text evidence="1">The sequence shown here is derived from an EMBL/GenBank/DDBJ whole genome shotgun (WGS) entry which is preliminary data.</text>
</comment>
<dbReference type="Proteomes" id="UP000765509">
    <property type="component" value="Unassembled WGS sequence"/>
</dbReference>
<dbReference type="AlphaFoldDB" id="A0A9Q3C099"/>
<protein>
    <recommendedName>
        <fullName evidence="3">GAG-pre-integrase domain-containing protein</fullName>
    </recommendedName>
</protein>
<gene>
    <name evidence="1" type="ORF">O181_013938</name>
</gene>
<reference evidence="1" key="1">
    <citation type="submission" date="2021-03" db="EMBL/GenBank/DDBJ databases">
        <title>Draft genome sequence of rust myrtle Austropuccinia psidii MF-1, a brazilian biotype.</title>
        <authorList>
            <person name="Quecine M.C."/>
            <person name="Pachon D.M.R."/>
            <person name="Bonatelli M.L."/>
            <person name="Correr F.H."/>
            <person name="Franceschini L.M."/>
            <person name="Leite T.F."/>
            <person name="Margarido G.R.A."/>
            <person name="Almeida C.A."/>
            <person name="Ferrarezi J.A."/>
            <person name="Labate C.A."/>
        </authorList>
    </citation>
    <scope>NUCLEOTIDE SEQUENCE</scope>
    <source>
        <strain evidence="1">MF-1</strain>
    </source>
</reference>
<dbReference type="InterPro" id="IPR036397">
    <property type="entry name" value="RNaseH_sf"/>
</dbReference>
<accession>A0A9Q3C099</accession>
<dbReference type="GO" id="GO:0003676">
    <property type="term" value="F:nucleic acid binding"/>
    <property type="evidence" value="ECO:0007669"/>
    <property type="project" value="InterPro"/>
</dbReference>
<proteinExistence type="predicted"/>
<keyword evidence="2" id="KW-1185">Reference proteome</keyword>
<dbReference type="Gene3D" id="3.30.420.10">
    <property type="entry name" value="Ribonuclease H-like superfamily/Ribonuclease H"/>
    <property type="match status" value="1"/>
</dbReference>
<dbReference type="EMBL" id="AVOT02003669">
    <property type="protein sequence ID" value="MBW0474223.1"/>
    <property type="molecule type" value="Genomic_DNA"/>
</dbReference>
<evidence type="ECO:0000313" key="1">
    <source>
        <dbReference type="EMBL" id="MBW0474223.1"/>
    </source>
</evidence>
<name>A0A9Q3C099_9BASI</name>
<evidence type="ECO:0008006" key="3">
    <source>
        <dbReference type="Google" id="ProtNLM"/>
    </source>
</evidence>
<sequence length="131" mass="15090">MYITYDFPKTLLTFANANLWHHHLGHPGHSVLKNVGLPDPNHSCLTCESNKSHELPFLHHFEPVRYPLDTIHIDLVGPITPESVSGFFFLFTIVDQATSYKMIRFLARKSNIFNKAVVAKKTTWRITMIEK</sequence>